<protein>
    <submittedName>
        <fullName evidence="3">Two-component sensor histidine kinase</fullName>
    </submittedName>
</protein>
<feature type="transmembrane region" description="Helical" evidence="1">
    <location>
        <begin position="191"/>
        <end position="210"/>
    </location>
</feature>
<feature type="transmembrane region" description="Helical" evidence="1">
    <location>
        <begin position="59"/>
        <end position="77"/>
    </location>
</feature>
<accession>A0A1X6WQJ9</accession>
<sequence>MDNLPNIPRDFTAIAEWFACLVIFLQVKKNDRNTWFVPILIGMGIGQVLLQRIVGNWSLFFWIFGMSLNVFWMFLTLQLTTKKDIMTNIYNVCKAFIFAEFIASLSWQLYCYIILDYSTQNAIVQYSFILILYIIFSFLYYYFETKNKKNIELTIHQRDVVIAGLTALIIFTMSNIGFMLSDTQFAIGDSFSIFIFRSLTNLCGVFIIYIQENQRYESYLRNELSAIHNVFHSQYEQYQAYKESTTIVNQKFHDLKHKIDLIEMETNSDKRKEYFQKIREDIQKYQSSIKTGNPVMDTILTRKNVFCIQNGIALTCIADGSLLNFLDVMDSCSLLGNTLDNAIESTLKTTNKEKRLINLRILEKADFILFSIENYSEEHITFENGLPKTTKKENAFHGYGLKSVSYIAEKYDGTMTIDYKKNWFIVNVLLPNPKKHA</sequence>
<keyword evidence="3" id="KW-0418">Kinase</keyword>
<feature type="domain" description="Sensor histidine kinase NatK-like C-terminal" evidence="2">
    <location>
        <begin position="327"/>
        <end position="431"/>
    </location>
</feature>
<dbReference type="RefSeq" id="WP_086952184.1">
    <property type="nucleotide sequence ID" value="NZ_FWFD01000015.1"/>
</dbReference>
<keyword evidence="1" id="KW-1133">Transmembrane helix</keyword>
<evidence type="ECO:0000256" key="1">
    <source>
        <dbReference type="SAM" id="Phobius"/>
    </source>
</evidence>
<evidence type="ECO:0000313" key="4">
    <source>
        <dbReference type="Proteomes" id="UP000195918"/>
    </source>
</evidence>
<dbReference type="EMBL" id="FWFD01000015">
    <property type="protein sequence ID" value="SLM86560.1"/>
    <property type="molecule type" value="Genomic_DNA"/>
</dbReference>
<dbReference type="OrthoDB" id="9813149at2"/>
<dbReference type="Proteomes" id="UP000195918">
    <property type="component" value="Unassembled WGS sequence"/>
</dbReference>
<feature type="transmembrane region" description="Helical" evidence="1">
    <location>
        <begin position="34"/>
        <end position="53"/>
    </location>
</feature>
<keyword evidence="1" id="KW-0812">Transmembrane</keyword>
<dbReference type="SUPFAM" id="SSF55874">
    <property type="entry name" value="ATPase domain of HSP90 chaperone/DNA topoisomerase II/histidine kinase"/>
    <property type="match status" value="1"/>
</dbReference>
<dbReference type="PANTHER" id="PTHR40448:SF1">
    <property type="entry name" value="TWO-COMPONENT SENSOR HISTIDINE KINASE"/>
    <property type="match status" value="1"/>
</dbReference>
<dbReference type="AlphaFoldDB" id="A0A1X6WQJ9"/>
<dbReference type="Pfam" id="PF14501">
    <property type="entry name" value="HATPase_c_5"/>
    <property type="match status" value="1"/>
</dbReference>
<dbReference type="PANTHER" id="PTHR40448">
    <property type="entry name" value="TWO-COMPONENT SENSOR HISTIDINE KINASE"/>
    <property type="match status" value="1"/>
</dbReference>
<keyword evidence="1" id="KW-0472">Membrane</keyword>
<dbReference type="GO" id="GO:0042802">
    <property type="term" value="F:identical protein binding"/>
    <property type="evidence" value="ECO:0007669"/>
    <property type="project" value="TreeGrafter"/>
</dbReference>
<gene>
    <name evidence="3" type="ORF">FM121_10735</name>
</gene>
<dbReference type="InterPro" id="IPR032834">
    <property type="entry name" value="NatK-like_C"/>
</dbReference>
<feature type="transmembrane region" description="Helical" evidence="1">
    <location>
        <begin position="122"/>
        <end position="140"/>
    </location>
</feature>
<evidence type="ECO:0000259" key="2">
    <source>
        <dbReference type="Pfam" id="PF14501"/>
    </source>
</evidence>
<dbReference type="GO" id="GO:0016301">
    <property type="term" value="F:kinase activity"/>
    <property type="evidence" value="ECO:0007669"/>
    <property type="project" value="UniProtKB-KW"/>
</dbReference>
<dbReference type="InterPro" id="IPR036890">
    <property type="entry name" value="HATPase_C_sf"/>
</dbReference>
<dbReference type="Gene3D" id="3.30.565.10">
    <property type="entry name" value="Histidine kinase-like ATPase, C-terminal domain"/>
    <property type="match status" value="1"/>
</dbReference>
<keyword evidence="4" id="KW-1185">Reference proteome</keyword>
<feature type="transmembrane region" description="Helical" evidence="1">
    <location>
        <begin position="89"/>
        <end position="110"/>
    </location>
</feature>
<proteinExistence type="predicted"/>
<name>A0A1X6WQJ9_9ENTE</name>
<feature type="transmembrane region" description="Helical" evidence="1">
    <location>
        <begin position="160"/>
        <end position="179"/>
    </location>
</feature>
<keyword evidence="3" id="KW-0808">Transferase</keyword>
<evidence type="ECO:0000313" key="3">
    <source>
        <dbReference type="EMBL" id="SLM86560.1"/>
    </source>
</evidence>
<dbReference type="CDD" id="cd16935">
    <property type="entry name" value="HATPase_AgrC-ComD-like"/>
    <property type="match status" value="1"/>
</dbReference>
<reference evidence="4" key="1">
    <citation type="submission" date="2017-02" db="EMBL/GenBank/DDBJ databases">
        <authorList>
            <person name="Dridi B."/>
        </authorList>
    </citation>
    <scope>NUCLEOTIDE SEQUENCE [LARGE SCALE GENOMIC DNA]</scope>
    <source>
        <strain evidence="4">bH819</strain>
    </source>
</reference>
<organism evidence="3 4">
    <name type="scientific">Vagococcus fluvialis bH819</name>
    <dbReference type="NCBI Taxonomy" id="1255619"/>
    <lineage>
        <taxon>Bacteria</taxon>
        <taxon>Bacillati</taxon>
        <taxon>Bacillota</taxon>
        <taxon>Bacilli</taxon>
        <taxon>Lactobacillales</taxon>
        <taxon>Enterococcaceae</taxon>
        <taxon>Vagococcus</taxon>
    </lineage>
</organism>